<name>A0A2G5CA40_AQUCA</name>
<dbReference type="InterPro" id="IPR017451">
    <property type="entry name" value="F-box-assoc_interact_dom"/>
</dbReference>
<dbReference type="NCBIfam" id="TIGR01640">
    <property type="entry name" value="F_box_assoc_1"/>
    <property type="match status" value="1"/>
</dbReference>
<gene>
    <name evidence="2" type="ORF">AQUCO_07200044v1</name>
</gene>
<evidence type="ECO:0000259" key="1">
    <source>
        <dbReference type="PROSITE" id="PS50181"/>
    </source>
</evidence>
<dbReference type="InterPro" id="IPR036047">
    <property type="entry name" value="F-box-like_dom_sf"/>
</dbReference>
<dbReference type="FunCoup" id="A0A2G5CA40">
    <property type="interactions" value="22"/>
</dbReference>
<dbReference type="PANTHER" id="PTHR31672">
    <property type="entry name" value="BNACNNG10540D PROTEIN"/>
    <property type="match status" value="1"/>
</dbReference>
<organism evidence="2 3">
    <name type="scientific">Aquilegia coerulea</name>
    <name type="common">Rocky mountain columbine</name>
    <dbReference type="NCBI Taxonomy" id="218851"/>
    <lineage>
        <taxon>Eukaryota</taxon>
        <taxon>Viridiplantae</taxon>
        <taxon>Streptophyta</taxon>
        <taxon>Embryophyta</taxon>
        <taxon>Tracheophyta</taxon>
        <taxon>Spermatophyta</taxon>
        <taxon>Magnoliopsida</taxon>
        <taxon>Ranunculales</taxon>
        <taxon>Ranunculaceae</taxon>
        <taxon>Thalictroideae</taxon>
        <taxon>Aquilegia</taxon>
    </lineage>
</organism>
<dbReference type="SUPFAM" id="SSF81383">
    <property type="entry name" value="F-box domain"/>
    <property type="match status" value="1"/>
</dbReference>
<accession>A0A2G5CA40</accession>
<dbReference type="CDD" id="cd22157">
    <property type="entry name" value="F-box_AtFBW1-like"/>
    <property type="match status" value="1"/>
</dbReference>
<dbReference type="SUPFAM" id="SSF50965">
    <property type="entry name" value="Galactose oxidase, central domain"/>
    <property type="match status" value="1"/>
</dbReference>
<dbReference type="InterPro" id="IPR013187">
    <property type="entry name" value="F-box-assoc_dom_typ3"/>
</dbReference>
<keyword evidence="3" id="KW-1185">Reference proteome</keyword>
<protein>
    <recommendedName>
        <fullName evidence="1">F-box domain-containing protein</fullName>
    </recommendedName>
</protein>
<dbReference type="InterPro" id="IPR001810">
    <property type="entry name" value="F-box_dom"/>
</dbReference>
<dbReference type="Gene3D" id="1.20.1280.50">
    <property type="match status" value="1"/>
</dbReference>
<evidence type="ECO:0000313" key="2">
    <source>
        <dbReference type="EMBL" id="PIA28133.1"/>
    </source>
</evidence>
<dbReference type="OrthoDB" id="5314306at2759"/>
<dbReference type="EMBL" id="KZ305089">
    <property type="protein sequence ID" value="PIA28133.1"/>
    <property type="molecule type" value="Genomic_DNA"/>
</dbReference>
<dbReference type="AlphaFoldDB" id="A0A2G5CA40"/>
<dbReference type="Pfam" id="PF08268">
    <property type="entry name" value="FBA_3"/>
    <property type="match status" value="1"/>
</dbReference>
<dbReference type="InterPro" id="IPR011043">
    <property type="entry name" value="Gal_Oxase/kelch_b-propeller"/>
</dbReference>
<dbReference type="SMART" id="SM00256">
    <property type="entry name" value="FBOX"/>
    <property type="match status" value="1"/>
</dbReference>
<dbReference type="PANTHER" id="PTHR31672:SF13">
    <property type="entry name" value="F-BOX PROTEIN CPR30-LIKE"/>
    <property type="match status" value="1"/>
</dbReference>
<proteinExistence type="predicted"/>
<dbReference type="InParanoid" id="A0A2G5CA40"/>
<reference evidence="2 3" key="1">
    <citation type="submission" date="2017-09" db="EMBL/GenBank/DDBJ databases">
        <title>WGS assembly of Aquilegia coerulea Goldsmith.</title>
        <authorList>
            <person name="Hodges S."/>
            <person name="Kramer E."/>
            <person name="Nordborg M."/>
            <person name="Tomkins J."/>
            <person name="Borevitz J."/>
            <person name="Derieg N."/>
            <person name="Yan J."/>
            <person name="Mihaltcheva S."/>
            <person name="Hayes R.D."/>
            <person name="Rokhsar D."/>
        </authorList>
    </citation>
    <scope>NUCLEOTIDE SEQUENCE [LARGE SCALE GENOMIC DNA]</scope>
    <source>
        <strain evidence="3">cv. Goldsmith</strain>
    </source>
</reference>
<dbReference type="Proteomes" id="UP000230069">
    <property type="component" value="Unassembled WGS sequence"/>
</dbReference>
<evidence type="ECO:0000313" key="3">
    <source>
        <dbReference type="Proteomes" id="UP000230069"/>
    </source>
</evidence>
<dbReference type="PROSITE" id="PS50181">
    <property type="entry name" value="FBOX"/>
    <property type="match status" value="1"/>
</dbReference>
<dbReference type="Pfam" id="PF00646">
    <property type="entry name" value="F-box"/>
    <property type="match status" value="1"/>
</dbReference>
<dbReference type="InterPro" id="IPR050796">
    <property type="entry name" value="SCF_F-box_component"/>
</dbReference>
<feature type="domain" description="F-box" evidence="1">
    <location>
        <begin position="1"/>
        <end position="45"/>
    </location>
</feature>
<dbReference type="STRING" id="218851.A0A2G5CA40"/>
<sequence length="347" mass="40308">MAERFPEEVVMEILSRLPVKPLLRFRCVSKSWFRLLTMDSHFIKLHLNQLIQANPMPMIMYLREHRSRSTHFHLAEDYTACNKAIELDVLPFNMEKLHRKYLVSGICNGLLCLSDYFFEEYSKVYIWNPLTKDHIIIPCSPIPSHTIDDWWTLYSFGYHQVTNEFKVIRIMCTTKHAYTNEKFQSHVSVYTLGTGSWRIIEPMSYDILLTIHYPALVNGALHWLAARPGSTSWNLIVSFDLKDEVFREIPLPREYGVIGSWSIQYKIGQPNGHQSSFRLEPLGVASSGEIVVRADTRRLIVYSPKTNSVKRLKKFAFQSYHVYAYIGSIVSPRLINATSHIIDTEES</sequence>